<keyword evidence="6" id="KW-0716">Sensory transduction</keyword>
<keyword evidence="10" id="KW-0677">Repeat</keyword>
<keyword evidence="8" id="KW-0288">FMN</keyword>
<evidence type="ECO:0000256" key="16">
    <source>
        <dbReference type="ARBA" id="ARBA00023170"/>
    </source>
</evidence>
<dbReference type="InterPro" id="IPR000014">
    <property type="entry name" value="PAS"/>
</dbReference>
<organism evidence="19 20">
    <name type="scientific">Rhizobium miluonense</name>
    <dbReference type="NCBI Taxonomy" id="411945"/>
    <lineage>
        <taxon>Bacteria</taxon>
        <taxon>Pseudomonadati</taxon>
        <taxon>Pseudomonadota</taxon>
        <taxon>Alphaproteobacteria</taxon>
        <taxon>Hyphomicrobiales</taxon>
        <taxon>Rhizobiaceae</taxon>
        <taxon>Rhizobium/Agrobacterium group</taxon>
        <taxon>Rhizobium</taxon>
    </lineage>
</organism>
<evidence type="ECO:0000259" key="18">
    <source>
        <dbReference type="PROSITE" id="PS50113"/>
    </source>
</evidence>
<dbReference type="InterPro" id="IPR011102">
    <property type="entry name" value="Sig_transdc_His_kinase_HWE"/>
</dbReference>
<keyword evidence="5" id="KW-0597">Phosphoprotein</keyword>
<dbReference type="SMART" id="SM00091">
    <property type="entry name" value="PAS"/>
    <property type="match status" value="1"/>
</dbReference>
<dbReference type="InterPro" id="IPR035965">
    <property type="entry name" value="PAS-like_dom_sf"/>
</dbReference>
<keyword evidence="14" id="KW-0157">Chromophore</keyword>
<evidence type="ECO:0000256" key="15">
    <source>
        <dbReference type="ARBA" id="ARBA00023026"/>
    </source>
</evidence>
<dbReference type="Pfam" id="PF07536">
    <property type="entry name" value="HWE_HK"/>
    <property type="match status" value="1"/>
</dbReference>
<dbReference type="Pfam" id="PF00989">
    <property type="entry name" value="PAS"/>
    <property type="match status" value="1"/>
</dbReference>
<dbReference type="InterPro" id="IPR013767">
    <property type="entry name" value="PAS_fold"/>
</dbReference>
<keyword evidence="12" id="KW-0418">Kinase</keyword>
<evidence type="ECO:0000256" key="8">
    <source>
        <dbReference type="ARBA" id="ARBA00022643"/>
    </source>
</evidence>
<dbReference type="InterPro" id="IPR036890">
    <property type="entry name" value="HATPase_C_sf"/>
</dbReference>
<evidence type="ECO:0000313" key="20">
    <source>
        <dbReference type="Proteomes" id="UP001250791"/>
    </source>
</evidence>
<keyword evidence="11" id="KW-0547">Nucleotide-binding</keyword>
<evidence type="ECO:0000256" key="5">
    <source>
        <dbReference type="ARBA" id="ARBA00022553"/>
    </source>
</evidence>
<gene>
    <name evidence="19" type="ORF">J2W52_005946</name>
</gene>
<evidence type="ECO:0000256" key="11">
    <source>
        <dbReference type="ARBA" id="ARBA00022741"/>
    </source>
</evidence>
<keyword evidence="7" id="KW-0285">Flavoprotein</keyword>
<dbReference type="PANTHER" id="PTHR41523:SF8">
    <property type="entry name" value="ETHYLENE RESPONSE SENSOR PROTEIN"/>
    <property type="match status" value="1"/>
</dbReference>
<evidence type="ECO:0000256" key="2">
    <source>
        <dbReference type="ARBA" id="ARBA00012438"/>
    </source>
</evidence>
<dbReference type="PROSITE" id="PS50113">
    <property type="entry name" value="PAC"/>
    <property type="match status" value="1"/>
</dbReference>
<dbReference type="PANTHER" id="PTHR41523">
    <property type="entry name" value="TWO-COMPONENT SYSTEM SENSOR PROTEIN"/>
    <property type="match status" value="1"/>
</dbReference>
<dbReference type="Gene3D" id="3.30.565.10">
    <property type="entry name" value="Histidine kinase-like ATPase, C-terminal domain"/>
    <property type="match status" value="1"/>
</dbReference>
<dbReference type="CDD" id="cd00130">
    <property type="entry name" value="PAS"/>
    <property type="match status" value="1"/>
</dbReference>
<keyword evidence="4" id="KW-0600">Photoreceptor protein</keyword>
<dbReference type="Proteomes" id="UP001250791">
    <property type="component" value="Unassembled WGS sequence"/>
</dbReference>
<dbReference type="SUPFAM" id="SSF55785">
    <property type="entry name" value="PYP-like sensor domain (PAS domain)"/>
    <property type="match status" value="1"/>
</dbReference>
<accession>A0ABU1SZH3</accession>
<proteinExistence type="predicted"/>
<keyword evidence="13" id="KW-0067">ATP-binding</keyword>
<comment type="caution">
    <text evidence="19">The sequence shown here is derived from an EMBL/GenBank/DDBJ whole genome shotgun (WGS) entry which is preliminary data.</text>
</comment>
<evidence type="ECO:0000256" key="6">
    <source>
        <dbReference type="ARBA" id="ARBA00022606"/>
    </source>
</evidence>
<evidence type="ECO:0000256" key="9">
    <source>
        <dbReference type="ARBA" id="ARBA00022679"/>
    </source>
</evidence>
<evidence type="ECO:0000313" key="19">
    <source>
        <dbReference type="EMBL" id="MDR6904306.1"/>
    </source>
</evidence>
<name>A0ABU1SZH3_9HYPH</name>
<comment type="catalytic activity">
    <reaction evidence="1">
        <text>ATP + protein L-histidine = ADP + protein N-phospho-L-histidine.</text>
        <dbReference type="EC" id="2.7.13.3"/>
    </reaction>
</comment>
<dbReference type="PROSITE" id="PS50112">
    <property type="entry name" value="PAS"/>
    <property type="match status" value="1"/>
</dbReference>
<evidence type="ECO:0000256" key="12">
    <source>
        <dbReference type="ARBA" id="ARBA00022777"/>
    </source>
</evidence>
<dbReference type="RefSeq" id="WP_310236114.1">
    <property type="nucleotide sequence ID" value="NZ_JAVDUP010000021.1"/>
</dbReference>
<dbReference type="SMART" id="SM00911">
    <property type="entry name" value="HWE_HK"/>
    <property type="match status" value="1"/>
</dbReference>
<evidence type="ECO:0000256" key="1">
    <source>
        <dbReference type="ARBA" id="ARBA00000085"/>
    </source>
</evidence>
<dbReference type="NCBIfam" id="TIGR00229">
    <property type="entry name" value="sensory_box"/>
    <property type="match status" value="1"/>
</dbReference>
<reference evidence="19 20" key="1">
    <citation type="submission" date="2023-07" db="EMBL/GenBank/DDBJ databases">
        <title>Sorghum-associated microbial communities from plants grown in Nebraska, USA.</title>
        <authorList>
            <person name="Schachtman D."/>
        </authorList>
    </citation>
    <scope>NUCLEOTIDE SEQUENCE [LARGE SCALE GENOMIC DNA]</scope>
    <source>
        <strain evidence="19 20">3199</strain>
    </source>
</reference>
<keyword evidence="20" id="KW-1185">Reference proteome</keyword>
<dbReference type="SMART" id="SM00086">
    <property type="entry name" value="PAC"/>
    <property type="match status" value="1"/>
</dbReference>
<feature type="domain" description="PAS" evidence="17">
    <location>
        <begin position="17"/>
        <end position="62"/>
    </location>
</feature>
<keyword evidence="16" id="KW-0675">Receptor</keyword>
<dbReference type="EMBL" id="JAVDUP010000021">
    <property type="protein sequence ID" value="MDR6904306.1"/>
    <property type="molecule type" value="Genomic_DNA"/>
</dbReference>
<evidence type="ECO:0000256" key="13">
    <source>
        <dbReference type="ARBA" id="ARBA00022840"/>
    </source>
</evidence>
<protein>
    <recommendedName>
        <fullName evidence="3">Blue-light-activated histidine kinase</fullName>
        <ecNumber evidence="2">2.7.13.3</ecNumber>
    </recommendedName>
</protein>
<dbReference type="Gene3D" id="3.30.450.20">
    <property type="entry name" value="PAS domain"/>
    <property type="match status" value="1"/>
</dbReference>
<dbReference type="SUPFAM" id="SSF55874">
    <property type="entry name" value="ATPase domain of HSP90 chaperone/DNA topoisomerase II/histidine kinase"/>
    <property type="match status" value="1"/>
</dbReference>
<dbReference type="InterPro" id="IPR001610">
    <property type="entry name" value="PAC"/>
</dbReference>
<evidence type="ECO:0000256" key="7">
    <source>
        <dbReference type="ARBA" id="ARBA00022630"/>
    </source>
</evidence>
<evidence type="ECO:0000256" key="3">
    <source>
        <dbReference type="ARBA" id="ARBA00021740"/>
    </source>
</evidence>
<sequence>MSHARNDAHSAALPLSADAWLAAIVESSEDAIISKSVNGIITSWNKSAERLFGFSAAEAIGQPITIIVPPNLLDEEATIIASIRAGRRIEHYETVRCRKDGTLVDISLTVSPVTDKDGEIVGASKIVRDISERKRLIERQDLLLQEMSHRVKNLFAVMNSLVSVSERTTTSARGLADDLRARIRALSAAHNLVLGHTGGNSQSGDSASLFALIQAIFAAHQDQKGERIAVQGNDIAVGAVALTSIALLLHELVTNSIKYGALSASGGHIDVEVRDQDGVELHWAEVGGPSIDAPSGAVGFGSRLEQLALDALKGSITRDWRSDGLRISLRIPLQSLGG</sequence>
<dbReference type="InterPro" id="IPR000700">
    <property type="entry name" value="PAS-assoc_C"/>
</dbReference>
<evidence type="ECO:0000256" key="10">
    <source>
        <dbReference type="ARBA" id="ARBA00022737"/>
    </source>
</evidence>
<evidence type="ECO:0000256" key="4">
    <source>
        <dbReference type="ARBA" id="ARBA00022543"/>
    </source>
</evidence>
<dbReference type="EC" id="2.7.13.3" evidence="2"/>
<feature type="domain" description="PAC" evidence="18">
    <location>
        <begin position="90"/>
        <end position="142"/>
    </location>
</feature>
<evidence type="ECO:0000256" key="14">
    <source>
        <dbReference type="ARBA" id="ARBA00022991"/>
    </source>
</evidence>
<evidence type="ECO:0000259" key="17">
    <source>
        <dbReference type="PROSITE" id="PS50112"/>
    </source>
</evidence>
<keyword evidence="9" id="KW-0808">Transferase</keyword>
<keyword evidence="15" id="KW-0843">Virulence</keyword>